<protein>
    <recommendedName>
        <fullName evidence="12 13">DNA primase</fullName>
        <ecNumber evidence="12">2.7.7.101</ecNumber>
    </recommendedName>
</protein>
<dbReference type="InterPro" id="IPR006171">
    <property type="entry name" value="TOPRIM_dom"/>
</dbReference>
<dbReference type="InterPro" id="IPR006295">
    <property type="entry name" value="DNA_primase_DnaG"/>
</dbReference>
<dbReference type="OrthoDB" id="9803773at2"/>
<evidence type="ECO:0000256" key="8">
    <source>
        <dbReference type="ARBA" id="ARBA00022833"/>
    </source>
</evidence>
<comment type="cofactor">
    <cofactor evidence="12 13 14">
        <name>Zn(2+)</name>
        <dbReference type="ChEBI" id="CHEBI:29105"/>
    </cofactor>
    <text evidence="12 13 14">Binds 1 zinc ion per monomer.</text>
</comment>
<evidence type="ECO:0000259" key="15">
    <source>
        <dbReference type="PROSITE" id="PS50880"/>
    </source>
</evidence>
<keyword evidence="8 12" id="KW-0862">Zinc</keyword>
<dbReference type="Gene3D" id="3.90.580.10">
    <property type="entry name" value="Zinc finger, CHC2-type domain"/>
    <property type="match status" value="1"/>
</dbReference>
<dbReference type="EMBL" id="CP007139">
    <property type="protein sequence ID" value="AIE86874.1"/>
    <property type="molecule type" value="Genomic_DNA"/>
</dbReference>
<dbReference type="SMART" id="SM00400">
    <property type="entry name" value="ZnF_CHCC"/>
    <property type="match status" value="1"/>
</dbReference>
<evidence type="ECO:0000256" key="3">
    <source>
        <dbReference type="ARBA" id="ARBA00022679"/>
    </source>
</evidence>
<keyword evidence="7 12" id="KW-0863">Zinc-finger</keyword>
<dbReference type="InterPro" id="IPR050219">
    <property type="entry name" value="DnaG_primase"/>
</dbReference>
<evidence type="ECO:0000256" key="4">
    <source>
        <dbReference type="ARBA" id="ARBA00022695"/>
    </source>
</evidence>
<evidence type="ECO:0000256" key="1">
    <source>
        <dbReference type="ARBA" id="ARBA00022478"/>
    </source>
</evidence>
<keyword evidence="17" id="KW-1185">Reference proteome</keyword>
<comment type="domain">
    <text evidence="12">Contains an N-terminal zinc-binding domain, a central core domain that contains the primase activity, and a C-terminal DnaB-binding domain.</text>
</comment>
<dbReference type="NCBIfam" id="TIGR01391">
    <property type="entry name" value="dnaG"/>
    <property type="match status" value="1"/>
</dbReference>
<dbReference type="InterPro" id="IPR013264">
    <property type="entry name" value="DNAG_N"/>
</dbReference>
<reference evidence="16 17" key="1">
    <citation type="journal article" date="2014" name="PLoS ONE">
        <title>The first complete genome sequence of the class fimbriimonadia in the phylum armatimonadetes.</title>
        <authorList>
            <person name="Hu Z.Y."/>
            <person name="Wang Y.Z."/>
            <person name="Im W.T."/>
            <person name="Wang S.Y."/>
            <person name="Zhao G.P."/>
            <person name="Zheng H.J."/>
            <person name="Quan Z.X."/>
        </authorList>
    </citation>
    <scope>NUCLEOTIDE SEQUENCE [LARGE SCALE GENOMIC DNA]</scope>
    <source>
        <strain evidence="16">Gsoil 348</strain>
    </source>
</reference>
<dbReference type="EC" id="2.7.7.101" evidence="12"/>
<feature type="zinc finger region" description="CHC2-type" evidence="12 14">
    <location>
        <begin position="35"/>
        <end position="59"/>
    </location>
</feature>
<dbReference type="InterPro" id="IPR030846">
    <property type="entry name" value="DnaG_bac"/>
</dbReference>
<evidence type="ECO:0000256" key="5">
    <source>
        <dbReference type="ARBA" id="ARBA00022705"/>
    </source>
</evidence>
<dbReference type="Proteomes" id="UP000027982">
    <property type="component" value="Chromosome"/>
</dbReference>
<dbReference type="InterPro" id="IPR034151">
    <property type="entry name" value="TOPRIM_DnaG_bac"/>
</dbReference>
<dbReference type="GO" id="GO:0003677">
    <property type="term" value="F:DNA binding"/>
    <property type="evidence" value="ECO:0007669"/>
    <property type="project" value="UniProtKB-KW"/>
</dbReference>
<dbReference type="Pfam" id="PF13155">
    <property type="entry name" value="Toprim_2"/>
    <property type="match status" value="1"/>
</dbReference>
<keyword evidence="6 12" id="KW-0479">Metal-binding</keyword>
<dbReference type="PIRSF" id="PIRSF002811">
    <property type="entry name" value="DnaG"/>
    <property type="match status" value="1"/>
</dbReference>
<dbReference type="InterPro" id="IPR036977">
    <property type="entry name" value="DNA_primase_Znf_CHC2"/>
</dbReference>
<dbReference type="Gene3D" id="3.90.980.10">
    <property type="entry name" value="DNA primase, catalytic core, N-terminal domain"/>
    <property type="match status" value="1"/>
</dbReference>
<evidence type="ECO:0000256" key="9">
    <source>
        <dbReference type="ARBA" id="ARBA00022842"/>
    </source>
</evidence>
<proteinExistence type="inferred from homology"/>
<dbReference type="Pfam" id="PF01807">
    <property type="entry name" value="Zn_ribbon_DnaG"/>
    <property type="match status" value="1"/>
</dbReference>
<comment type="subunit">
    <text evidence="12">Monomer. Interacts with DnaB.</text>
</comment>
<dbReference type="PROSITE" id="PS50880">
    <property type="entry name" value="TOPRIM"/>
    <property type="match status" value="1"/>
</dbReference>
<dbReference type="FunFam" id="3.40.1360.10:FF:000002">
    <property type="entry name" value="DNA primase"/>
    <property type="match status" value="1"/>
</dbReference>
<keyword evidence="1 12" id="KW-0240">DNA-directed RNA polymerase</keyword>
<dbReference type="SUPFAM" id="SSF57783">
    <property type="entry name" value="Zinc beta-ribbon"/>
    <property type="match status" value="1"/>
</dbReference>
<accession>A0A068NYD4</accession>
<keyword evidence="10 12" id="KW-0238">DNA-binding</keyword>
<sequence>MADERDEIRSRVDIVDLVSREVPLKQRGRHWTGLCPFHADKNPSFNVSPETGRFKCWSCQATGDIFDWVMRRQNVDFAEAIQILAKEAGITLKRGGGMPASTRQQYETAMDAGLAFFRENFVKSTTAQEYCAGRGLDAATLDLWEIGYAPDVGVALPNHLKKAGVSLAEAKTLFLVDGDQDTGYYGKFRSRLMFPIRDEKGTLVAFGGRILGDGHPKYINSSDTPLYRKSRVLYGMHRAREQMGRERRAVLVEGYLDVIACHRAGVATAVASLGTALAEDQAKLLKRWCDEVVILYDSDEAGQKAAARAVEILEAEKLRVRVALMPLGEDPDTLLRNAGPAAVQTAVTRGLSPTDYRMQALERRLTPDKDEFWSEAVTILSETTSEIEMTAHIDRLSPLLPGTRDSNLAKQTLLRMITRTRRKAKGGGNQGPERPTVQRENRVILGELKAAEIVVFRAFLSEELRKNGWMFARATNLFESGIAQRLSEAILAAFPLEPPTGKPAEWLAKLEDEGIRSALADLLYEWRGDALNGQVFEDSIIKLQKAMAQREFRRLRAAGLSWEEVSERIRELNPDPTDKPKDGDDLF</sequence>
<dbReference type="PANTHER" id="PTHR30313">
    <property type="entry name" value="DNA PRIMASE"/>
    <property type="match status" value="1"/>
</dbReference>
<evidence type="ECO:0000256" key="13">
    <source>
        <dbReference type="PIRNR" id="PIRNR002811"/>
    </source>
</evidence>
<dbReference type="KEGG" id="fgi:OP10G_3506"/>
<dbReference type="SUPFAM" id="SSF56731">
    <property type="entry name" value="DNA primase core"/>
    <property type="match status" value="1"/>
</dbReference>
<dbReference type="HOGENOM" id="CLU_013501_3_1_0"/>
<keyword evidence="5 12" id="KW-0235">DNA replication</keyword>
<keyword evidence="3 12" id="KW-0808">Transferase</keyword>
<dbReference type="RefSeq" id="WP_025229194.1">
    <property type="nucleotide sequence ID" value="NZ_CP007139.1"/>
</dbReference>
<keyword evidence="9" id="KW-0460">Magnesium</keyword>
<comment type="function">
    <text evidence="12 13">RNA polymerase that catalyzes the synthesis of short RNA molecules used as primers for DNA polymerase during DNA replication.</text>
</comment>
<evidence type="ECO:0000313" key="16">
    <source>
        <dbReference type="EMBL" id="AIE86874.1"/>
    </source>
</evidence>
<dbReference type="InterPro" id="IPR037068">
    <property type="entry name" value="DNA_primase_core_N_sf"/>
</dbReference>
<keyword evidence="4 12" id="KW-0548">Nucleotidyltransferase</keyword>
<evidence type="ECO:0000256" key="2">
    <source>
        <dbReference type="ARBA" id="ARBA00022515"/>
    </source>
</evidence>
<comment type="catalytic activity">
    <reaction evidence="12">
        <text>ssDNA + n NTP = ssDNA/pppN(pN)n-1 hybrid + (n-1) diphosphate.</text>
        <dbReference type="EC" id="2.7.7.101"/>
    </reaction>
</comment>
<dbReference type="PANTHER" id="PTHR30313:SF2">
    <property type="entry name" value="DNA PRIMASE"/>
    <property type="match status" value="1"/>
</dbReference>
<dbReference type="GO" id="GO:0008270">
    <property type="term" value="F:zinc ion binding"/>
    <property type="evidence" value="ECO:0007669"/>
    <property type="project" value="UniProtKB-UniRule"/>
</dbReference>
<dbReference type="HAMAP" id="MF_00974">
    <property type="entry name" value="DNA_primase_DnaG"/>
    <property type="match status" value="1"/>
</dbReference>
<keyword evidence="2 12" id="KW-0639">Primosome</keyword>
<dbReference type="Pfam" id="PF08275">
    <property type="entry name" value="DNAG_N"/>
    <property type="match status" value="1"/>
</dbReference>
<gene>
    <name evidence="12" type="primary">dnaG</name>
    <name evidence="16" type="ORF">OP10G_3506</name>
</gene>
<dbReference type="Gene3D" id="3.40.1360.10">
    <property type="match status" value="1"/>
</dbReference>
<dbReference type="GO" id="GO:0000428">
    <property type="term" value="C:DNA-directed RNA polymerase complex"/>
    <property type="evidence" value="ECO:0007669"/>
    <property type="project" value="UniProtKB-KW"/>
</dbReference>
<dbReference type="GO" id="GO:0006269">
    <property type="term" value="P:DNA replication, synthesis of primer"/>
    <property type="evidence" value="ECO:0007669"/>
    <property type="project" value="UniProtKB-UniRule"/>
</dbReference>
<organism evidence="16 17">
    <name type="scientific">Fimbriimonas ginsengisoli Gsoil 348</name>
    <dbReference type="NCBI Taxonomy" id="661478"/>
    <lineage>
        <taxon>Bacteria</taxon>
        <taxon>Bacillati</taxon>
        <taxon>Armatimonadota</taxon>
        <taxon>Fimbriimonadia</taxon>
        <taxon>Fimbriimonadales</taxon>
        <taxon>Fimbriimonadaceae</taxon>
        <taxon>Fimbriimonas</taxon>
    </lineage>
</organism>
<dbReference type="FunFam" id="3.90.580.10:FF:000001">
    <property type="entry name" value="DNA primase"/>
    <property type="match status" value="1"/>
</dbReference>
<dbReference type="AlphaFoldDB" id="A0A068NYD4"/>
<evidence type="ECO:0000256" key="11">
    <source>
        <dbReference type="ARBA" id="ARBA00023163"/>
    </source>
</evidence>
<dbReference type="STRING" id="661478.OP10G_3506"/>
<dbReference type="InterPro" id="IPR002694">
    <property type="entry name" value="Znf_CHC2"/>
</dbReference>
<dbReference type="GO" id="GO:1990077">
    <property type="term" value="C:primosome complex"/>
    <property type="evidence" value="ECO:0007669"/>
    <property type="project" value="UniProtKB-KW"/>
</dbReference>
<evidence type="ECO:0000256" key="12">
    <source>
        <dbReference type="HAMAP-Rule" id="MF_00974"/>
    </source>
</evidence>
<dbReference type="CDD" id="cd03364">
    <property type="entry name" value="TOPRIM_DnaG_primases"/>
    <property type="match status" value="1"/>
</dbReference>
<name>A0A068NYD4_FIMGI</name>
<evidence type="ECO:0000256" key="6">
    <source>
        <dbReference type="ARBA" id="ARBA00022723"/>
    </source>
</evidence>
<comment type="similarity">
    <text evidence="12 13">Belongs to the DnaG primase family.</text>
</comment>
<evidence type="ECO:0000256" key="7">
    <source>
        <dbReference type="ARBA" id="ARBA00022771"/>
    </source>
</evidence>
<dbReference type="GO" id="GO:0005737">
    <property type="term" value="C:cytoplasm"/>
    <property type="evidence" value="ECO:0007669"/>
    <property type="project" value="TreeGrafter"/>
</dbReference>
<evidence type="ECO:0000313" key="17">
    <source>
        <dbReference type="Proteomes" id="UP000027982"/>
    </source>
</evidence>
<keyword evidence="11 12" id="KW-0804">Transcription</keyword>
<feature type="domain" description="Toprim" evidence="15">
    <location>
        <begin position="247"/>
        <end position="328"/>
    </location>
</feature>
<dbReference type="GO" id="GO:0003899">
    <property type="term" value="F:DNA-directed RNA polymerase activity"/>
    <property type="evidence" value="ECO:0007669"/>
    <property type="project" value="UniProtKB-UniRule"/>
</dbReference>
<evidence type="ECO:0000256" key="14">
    <source>
        <dbReference type="PIRSR" id="PIRSR002811-1"/>
    </source>
</evidence>
<dbReference type="eggNOG" id="COG0358">
    <property type="taxonomic scope" value="Bacteria"/>
</dbReference>
<dbReference type="SMART" id="SM00493">
    <property type="entry name" value="TOPRIM"/>
    <property type="match status" value="1"/>
</dbReference>
<evidence type="ECO:0000256" key="10">
    <source>
        <dbReference type="ARBA" id="ARBA00023125"/>
    </source>
</evidence>